<dbReference type="KEGG" id="hhy:Halhy_1806"/>
<dbReference type="Proteomes" id="UP000008461">
    <property type="component" value="Chromosome"/>
</dbReference>
<reference key="2">
    <citation type="submission" date="2011-04" db="EMBL/GenBank/DDBJ databases">
        <title>Complete sequence of chromosome of Haliscomenobacter hydrossis DSM 1100.</title>
        <authorList>
            <consortium name="US DOE Joint Genome Institute (JGI-PGF)"/>
            <person name="Lucas S."/>
            <person name="Han J."/>
            <person name="Lapidus A."/>
            <person name="Bruce D."/>
            <person name="Goodwin L."/>
            <person name="Pitluck S."/>
            <person name="Peters L."/>
            <person name="Kyrpides N."/>
            <person name="Mavromatis K."/>
            <person name="Ivanova N."/>
            <person name="Ovchinnikova G."/>
            <person name="Pagani I."/>
            <person name="Daligault H."/>
            <person name="Detter J.C."/>
            <person name="Han C."/>
            <person name="Land M."/>
            <person name="Hauser L."/>
            <person name="Markowitz V."/>
            <person name="Cheng J.-F."/>
            <person name="Hugenholtz P."/>
            <person name="Woyke T."/>
            <person name="Wu D."/>
            <person name="Verbarg S."/>
            <person name="Frueling A."/>
            <person name="Brambilla E."/>
            <person name="Klenk H.-P."/>
            <person name="Eisen J.A."/>
        </authorList>
    </citation>
    <scope>NUCLEOTIDE SEQUENCE</scope>
    <source>
        <strain>DSM 1100</strain>
    </source>
</reference>
<evidence type="ECO:0008006" key="3">
    <source>
        <dbReference type="Google" id="ProtNLM"/>
    </source>
</evidence>
<reference evidence="1 2" key="1">
    <citation type="journal article" date="2011" name="Stand. Genomic Sci.">
        <title>Complete genome sequence of Haliscomenobacter hydrossis type strain (O).</title>
        <authorList>
            <consortium name="US DOE Joint Genome Institute (JGI-PGF)"/>
            <person name="Daligault H."/>
            <person name="Lapidus A."/>
            <person name="Zeytun A."/>
            <person name="Nolan M."/>
            <person name="Lucas S."/>
            <person name="Del Rio T.G."/>
            <person name="Tice H."/>
            <person name="Cheng J.F."/>
            <person name="Tapia R."/>
            <person name="Han C."/>
            <person name="Goodwin L."/>
            <person name="Pitluck S."/>
            <person name="Liolios K."/>
            <person name="Pagani I."/>
            <person name="Ivanova N."/>
            <person name="Huntemann M."/>
            <person name="Mavromatis K."/>
            <person name="Mikhailova N."/>
            <person name="Pati A."/>
            <person name="Chen A."/>
            <person name="Palaniappan K."/>
            <person name="Land M."/>
            <person name="Hauser L."/>
            <person name="Brambilla E.M."/>
            <person name="Rohde M."/>
            <person name="Verbarg S."/>
            <person name="Goker M."/>
            <person name="Bristow J."/>
            <person name="Eisen J.A."/>
            <person name="Markowitz V."/>
            <person name="Hugenholtz P."/>
            <person name="Kyrpides N.C."/>
            <person name="Klenk H.P."/>
            <person name="Woyke T."/>
        </authorList>
    </citation>
    <scope>NUCLEOTIDE SEQUENCE [LARGE SCALE GENOMIC DNA]</scope>
    <source>
        <strain evidence="2">ATCC 27775 / DSM 1100 / LMG 10767 / O</strain>
    </source>
</reference>
<dbReference type="STRING" id="760192.Halhy_1806"/>
<organism evidence="1 2">
    <name type="scientific">Haliscomenobacter hydrossis (strain ATCC 27775 / DSM 1100 / LMG 10767 / O)</name>
    <dbReference type="NCBI Taxonomy" id="760192"/>
    <lineage>
        <taxon>Bacteria</taxon>
        <taxon>Pseudomonadati</taxon>
        <taxon>Bacteroidota</taxon>
        <taxon>Saprospiria</taxon>
        <taxon>Saprospirales</taxon>
        <taxon>Haliscomenobacteraceae</taxon>
        <taxon>Haliscomenobacter</taxon>
    </lineage>
</organism>
<dbReference type="EMBL" id="CP002691">
    <property type="protein sequence ID" value="AEE49692.1"/>
    <property type="molecule type" value="Genomic_DNA"/>
</dbReference>
<dbReference type="HOGENOM" id="CLU_1218390_0_0_10"/>
<gene>
    <name evidence="1" type="ordered locus">Halhy_1806</name>
</gene>
<evidence type="ECO:0000313" key="2">
    <source>
        <dbReference type="Proteomes" id="UP000008461"/>
    </source>
</evidence>
<protein>
    <recommendedName>
        <fullName evidence="3">Transposase (putative) YhgA-like domain-containing protein</fullName>
    </recommendedName>
</protein>
<dbReference type="RefSeq" id="WP_013764245.1">
    <property type="nucleotide sequence ID" value="NC_015510.1"/>
</dbReference>
<keyword evidence="2" id="KW-1185">Reference proteome</keyword>
<dbReference type="OrthoDB" id="944318at2"/>
<name>F4L3X5_HALH1</name>
<proteinExistence type="predicted"/>
<dbReference type="AlphaFoldDB" id="F4L3X5"/>
<evidence type="ECO:0000313" key="1">
    <source>
        <dbReference type="EMBL" id="AEE49692.1"/>
    </source>
</evidence>
<accession>F4L3X5</accession>
<dbReference type="eggNOG" id="COG5464">
    <property type="taxonomic scope" value="Bacteria"/>
</dbReference>
<sequence length="227" mass="26122">MQISKDALWKGIIESLIDDFIRFFFEPYVELIDFERGFEFLDTELQKLMADNPSPNRHADKLIKAWQYLDIPSDEQSLRALKLNLIERLKYRNIDKDKIAIMIDFIKYFVPFTNSEIQRIFEQDLIILTKANIPMGLREAILDDVKKQGIEIGLAQGLEQGIEQGLEQGIELGEAKREEALLHQAVPALINEGFSAEKIAIILNVTQEKVMEVIAQQISDQITDTEE</sequence>